<comment type="caution">
    <text evidence="1">The sequence shown here is derived from an EMBL/GenBank/DDBJ whole genome shotgun (WGS) entry which is preliminary data.</text>
</comment>
<organism evidence="1 2">
    <name type="scientific">Fusarium oxysporum</name>
    <name type="common">Fusarium vascular wilt</name>
    <dbReference type="NCBI Taxonomy" id="5507"/>
    <lineage>
        <taxon>Eukaryota</taxon>
        <taxon>Fungi</taxon>
        <taxon>Dikarya</taxon>
        <taxon>Ascomycota</taxon>
        <taxon>Pezizomycotina</taxon>
        <taxon>Sordariomycetes</taxon>
        <taxon>Hypocreomycetidae</taxon>
        <taxon>Hypocreales</taxon>
        <taxon>Nectriaceae</taxon>
        <taxon>Fusarium</taxon>
        <taxon>Fusarium oxysporum species complex</taxon>
    </lineage>
</organism>
<dbReference type="AlphaFoldDB" id="A0A420M4U5"/>
<name>A0A420M4U5_FUSOX</name>
<dbReference type="VEuPathDB" id="FungiDB:FOMG_19287"/>
<reference evidence="1 2" key="1">
    <citation type="journal article" date="2018" name="Sci. Rep.">
        <title>Characterisation of pathogen-specific regions and novel effector candidates in Fusarium oxysporum f. sp. cepae.</title>
        <authorList>
            <person name="Armitage A.D."/>
            <person name="Taylor A."/>
            <person name="Sobczyk M.K."/>
            <person name="Baxter L."/>
            <person name="Greenfield B.P."/>
            <person name="Bates H.J."/>
            <person name="Wilson F."/>
            <person name="Jackson A.C."/>
            <person name="Ott S."/>
            <person name="Harrison R.J."/>
            <person name="Clarkson J.P."/>
        </authorList>
    </citation>
    <scope>NUCLEOTIDE SEQUENCE [LARGE SCALE GENOMIC DNA]</scope>
    <source>
        <strain evidence="1 2">Fo_A13</strain>
    </source>
</reference>
<evidence type="ECO:0000313" key="1">
    <source>
        <dbReference type="EMBL" id="RKK36530.1"/>
    </source>
</evidence>
<protein>
    <submittedName>
        <fullName evidence="1">Uncharacterized protein</fullName>
    </submittedName>
</protein>
<dbReference type="EMBL" id="MRCX01002476">
    <property type="protein sequence ID" value="RKK36530.1"/>
    <property type="molecule type" value="Genomic_DNA"/>
</dbReference>
<evidence type="ECO:0000313" key="2">
    <source>
        <dbReference type="Proteomes" id="UP000285084"/>
    </source>
</evidence>
<sequence length="65" mass="7273">MNISGKWVELDLKPGPRKAGVAEGDAGLTYWRGSVFYQQLFAKGPRSEYFEVARGHDLESLDAEQ</sequence>
<accession>A0A420M4U5</accession>
<proteinExistence type="predicted"/>
<dbReference type="Proteomes" id="UP000285084">
    <property type="component" value="Unassembled WGS sequence"/>
</dbReference>
<gene>
    <name evidence="1" type="ORF">BFJ69_g18638</name>
</gene>
<feature type="non-terminal residue" evidence="1">
    <location>
        <position position="65"/>
    </location>
</feature>